<organism evidence="2">
    <name type="scientific">Siphoviridae sp. ctrgt10</name>
    <dbReference type="NCBI Taxonomy" id="2826479"/>
    <lineage>
        <taxon>Viruses</taxon>
        <taxon>Duplodnaviria</taxon>
        <taxon>Heunggongvirae</taxon>
        <taxon>Uroviricota</taxon>
        <taxon>Caudoviricetes</taxon>
    </lineage>
</organism>
<feature type="transmembrane region" description="Helical" evidence="1">
    <location>
        <begin position="6"/>
        <end position="30"/>
    </location>
</feature>
<protein>
    <submittedName>
        <fullName evidence="2">Uncharacterized protein</fullName>
    </submittedName>
</protein>
<keyword evidence="1" id="KW-1133">Transmembrane helix</keyword>
<name>A0A8S5M7M7_9CAUD</name>
<evidence type="ECO:0000256" key="1">
    <source>
        <dbReference type="SAM" id="Phobius"/>
    </source>
</evidence>
<sequence>MKKILYWILSLTWGLPMTLIGFIVALVLLATGHKPYRFGYTFYFKVGKSWGGLELGGLFITDSTPSLHTLCHEHGHGFQNCLWGILYPFVIGIPSAIRYWYREYLVRCRNKKYSDLPPYDSIWFEGQASRWGTKFFG</sequence>
<proteinExistence type="predicted"/>
<feature type="transmembrane region" description="Helical" evidence="1">
    <location>
        <begin position="81"/>
        <end position="101"/>
    </location>
</feature>
<keyword evidence="1" id="KW-0812">Transmembrane</keyword>
<keyword evidence="1" id="KW-0472">Membrane</keyword>
<accession>A0A8S5M7M7</accession>
<reference evidence="2" key="1">
    <citation type="journal article" date="2021" name="Proc. Natl. Acad. Sci. U.S.A.">
        <title>A Catalog of Tens of Thousands of Viruses from Human Metagenomes Reveals Hidden Associations with Chronic Diseases.</title>
        <authorList>
            <person name="Tisza M.J."/>
            <person name="Buck C.B."/>
        </authorList>
    </citation>
    <scope>NUCLEOTIDE SEQUENCE</scope>
    <source>
        <strain evidence="2">Ctrgt10</strain>
    </source>
</reference>
<dbReference type="EMBL" id="BK014839">
    <property type="protein sequence ID" value="DAD78176.1"/>
    <property type="molecule type" value="Genomic_DNA"/>
</dbReference>
<evidence type="ECO:0000313" key="2">
    <source>
        <dbReference type="EMBL" id="DAD78176.1"/>
    </source>
</evidence>